<evidence type="ECO:0000313" key="1">
    <source>
        <dbReference type="EMBL" id="GEA50038.1"/>
    </source>
</evidence>
<dbReference type="Proteomes" id="UP000318717">
    <property type="component" value="Unassembled WGS sequence"/>
</dbReference>
<name>A0A4Y3HSK8_9VIBR</name>
<accession>A0A4Y3HSK8</accession>
<proteinExistence type="predicted"/>
<protein>
    <submittedName>
        <fullName evidence="1">Uncharacterized protein</fullName>
    </submittedName>
</protein>
<organism evidence="1 2">
    <name type="scientific">Vibrio inusitatus NBRC 102082</name>
    <dbReference type="NCBI Taxonomy" id="1219070"/>
    <lineage>
        <taxon>Bacteria</taxon>
        <taxon>Pseudomonadati</taxon>
        <taxon>Pseudomonadota</taxon>
        <taxon>Gammaproteobacteria</taxon>
        <taxon>Vibrionales</taxon>
        <taxon>Vibrionaceae</taxon>
        <taxon>Vibrio</taxon>
    </lineage>
</organism>
<keyword evidence="2" id="KW-1185">Reference proteome</keyword>
<evidence type="ECO:0000313" key="2">
    <source>
        <dbReference type="Proteomes" id="UP000318717"/>
    </source>
</evidence>
<comment type="caution">
    <text evidence="1">The sequence shown here is derived from an EMBL/GenBank/DDBJ whole genome shotgun (WGS) entry which is preliminary data.</text>
</comment>
<reference evidence="1 2" key="1">
    <citation type="submission" date="2019-06" db="EMBL/GenBank/DDBJ databases">
        <title>Whole genome shotgun sequence of Vibrio inusitatus NBRC 102082.</title>
        <authorList>
            <person name="Hosoyama A."/>
            <person name="Uohara A."/>
            <person name="Ohji S."/>
            <person name="Ichikawa N."/>
        </authorList>
    </citation>
    <scope>NUCLEOTIDE SEQUENCE [LARGE SCALE GENOMIC DNA]</scope>
    <source>
        <strain evidence="1 2">NBRC 102082</strain>
    </source>
</reference>
<sequence>MEGDILRSLMKGADAEAMLMVTRIAGVVLNKNNTVIFDSGRDGELQQSCACIFSIALTPVYCPAVLTNTAFL</sequence>
<gene>
    <name evidence="1" type="ORF">VIN01S_08420</name>
</gene>
<dbReference type="EMBL" id="BJLF01000003">
    <property type="protein sequence ID" value="GEA50038.1"/>
    <property type="molecule type" value="Genomic_DNA"/>
</dbReference>
<dbReference type="AlphaFoldDB" id="A0A4Y3HSK8"/>